<dbReference type="EMBL" id="CABVHJ010000014">
    <property type="protein sequence ID" value="VVN15704.1"/>
    <property type="molecule type" value="Genomic_DNA"/>
</dbReference>
<protein>
    <recommendedName>
        <fullName evidence="1">Phage-Barnase-EndoU-ColicinE5/D-RelE like nuclease 2 domain-containing protein</fullName>
    </recommendedName>
</protein>
<accession>A0A5E6VL43</accession>
<reference evidence="2 3" key="1">
    <citation type="submission" date="2019-09" db="EMBL/GenBank/DDBJ databases">
        <authorList>
            <person name="Chandra G."/>
            <person name="Truman W A."/>
        </authorList>
    </citation>
    <scope>NUCLEOTIDE SEQUENCE [LARGE SCALE GENOMIC DNA]</scope>
    <source>
        <strain evidence="2">PS655</strain>
    </source>
</reference>
<feature type="domain" description="Phage-Barnase-EndoU-ColicinE5/D-RelE like nuclease 2" evidence="1">
    <location>
        <begin position="67"/>
        <end position="170"/>
    </location>
</feature>
<organism evidence="2 3">
    <name type="scientific">Pseudomonas fluorescens</name>
    <dbReference type="NCBI Taxonomy" id="294"/>
    <lineage>
        <taxon>Bacteria</taxon>
        <taxon>Pseudomonadati</taxon>
        <taxon>Pseudomonadota</taxon>
        <taxon>Gammaproteobacteria</taxon>
        <taxon>Pseudomonadales</taxon>
        <taxon>Pseudomonadaceae</taxon>
        <taxon>Pseudomonas</taxon>
    </lineage>
</organism>
<dbReference type="RefSeq" id="WP_150651649.1">
    <property type="nucleotide sequence ID" value="NZ_CABVHJ010000014.1"/>
</dbReference>
<evidence type="ECO:0000259" key="1">
    <source>
        <dbReference type="Pfam" id="PF18810"/>
    </source>
</evidence>
<proteinExistence type="predicted"/>
<dbReference type="Proteomes" id="UP000327167">
    <property type="component" value="Unassembled WGS sequence"/>
</dbReference>
<dbReference type="AlphaFoldDB" id="A0A5E6VL43"/>
<sequence length="188" mass="21407">MLVNTAPLIKEAANQQTWIDLALPDLRTLSRELRSAAIEEVKRAEDTEGALKILFDHFGFIDESVLAVTILAPIGNVAVMRDKLAHIVEKRPDSRERYVQHAIDTLKGPFEVWKVLYDNGGHRMVFINAYEAKNDMLVVVDVRNGHVLWNFMHAPARAMNKHRQGDLLYKRYILEVKKKGSHLAALDV</sequence>
<name>A0A5E6VL43_PSEFL</name>
<dbReference type="InterPro" id="IPR041110">
    <property type="entry name" value="PBECR2"/>
</dbReference>
<gene>
    <name evidence="2" type="ORF">PS655_04087</name>
</gene>
<dbReference type="Pfam" id="PF18810">
    <property type="entry name" value="PBECR2"/>
    <property type="match status" value="1"/>
</dbReference>
<evidence type="ECO:0000313" key="2">
    <source>
        <dbReference type="EMBL" id="VVN15704.1"/>
    </source>
</evidence>
<evidence type="ECO:0000313" key="3">
    <source>
        <dbReference type="Proteomes" id="UP000327167"/>
    </source>
</evidence>